<dbReference type="GO" id="GO:0016740">
    <property type="term" value="F:transferase activity"/>
    <property type="evidence" value="ECO:0007669"/>
    <property type="project" value="UniProtKB-KW"/>
</dbReference>
<accession>A8H663</accession>
<evidence type="ECO:0000313" key="3">
    <source>
        <dbReference type="EMBL" id="ABV88050.1"/>
    </source>
</evidence>
<name>A8H663_SHEPA</name>
<protein>
    <submittedName>
        <fullName evidence="3">Glutathione S-transferase domain</fullName>
    </submittedName>
</protein>
<dbReference type="GO" id="GO:0005737">
    <property type="term" value="C:cytoplasm"/>
    <property type="evidence" value="ECO:0007669"/>
    <property type="project" value="TreeGrafter"/>
</dbReference>
<dbReference type="STRING" id="398579.Spea_2730"/>
<organism evidence="3 4">
    <name type="scientific">Shewanella pealeana (strain ATCC 700345 / ANG-SQ1)</name>
    <dbReference type="NCBI Taxonomy" id="398579"/>
    <lineage>
        <taxon>Bacteria</taxon>
        <taxon>Pseudomonadati</taxon>
        <taxon>Pseudomonadota</taxon>
        <taxon>Gammaproteobacteria</taxon>
        <taxon>Alteromonadales</taxon>
        <taxon>Shewanellaceae</taxon>
        <taxon>Shewanella</taxon>
    </lineage>
</organism>
<dbReference type="InterPro" id="IPR010987">
    <property type="entry name" value="Glutathione-S-Trfase_C-like"/>
</dbReference>
<dbReference type="EMBL" id="CP000851">
    <property type="protein sequence ID" value="ABV88050.1"/>
    <property type="molecule type" value="Genomic_DNA"/>
</dbReference>
<dbReference type="InterPro" id="IPR050983">
    <property type="entry name" value="GST_Omega/HSP26"/>
</dbReference>
<keyword evidence="3" id="KW-0808">Transferase</keyword>
<dbReference type="PROSITE" id="PS50404">
    <property type="entry name" value="GST_NTER"/>
    <property type="match status" value="1"/>
</dbReference>
<dbReference type="PANTHER" id="PTHR43968:SF6">
    <property type="entry name" value="GLUTATHIONE S-TRANSFERASE OMEGA"/>
    <property type="match status" value="1"/>
</dbReference>
<dbReference type="PANTHER" id="PTHR43968">
    <property type="match status" value="1"/>
</dbReference>
<dbReference type="Gene3D" id="3.40.30.10">
    <property type="entry name" value="Glutaredoxin"/>
    <property type="match status" value="1"/>
</dbReference>
<dbReference type="OrthoDB" id="9813092at2"/>
<dbReference type="InterPro" id="IPR036282">
    <property type="entry name" value="Glutathione-S-Trfase_C_sf"/>
</dbReference>
<proteinExistence type="predicted"/>
<reference evidence="3 4" key="1">
    <citation type="submission" date="2007-10" db="EMBL/GenBank/DDBJ databases">
        <title>Complete sequence of Shewanella pealeana ATCC 700345.</title>
        <authorList>
            <consortium name="US DOE Joint Genome Institute"/>
            <person name="Copeland A."/>
            <person name="Lucas S."/>
            <person name="Lapidus A."/>
            <person name="Barry K."/>
            <person name="Glavina del Rio T."/>
            <person name="Dalin E."/>
            <person name="Tice H."/>
            <person name="Pitluck S."/>
            <person name="Chertkov O."/>
            <person name="Brettin T."/>
            <person name="Bruce D."/>
            <person name="Detter J.C."/>
            <person name="Han C."/>
            <person name="Schmutz J."/>
            <person name="Larimer F."/>
            <person name="Land M."/>
            <person name="Hauser L."/>
            <person name="Kyrpides N."/>
            <person name="Kim E."/>
            <person name="Zhao J.-S.Z."/>
            <person name="Manno D."/>
            <person name="Hawari J."/>
            <person name="Richardson P."/>
        </authorList>
    </citation>
    <scope>NUCLEOTIDE SEQUENCE [LARGE SCALE GENOMIC DNA]</scope>
    <source>
        <strain evidence="4">ATCC 700345 / ANG-SQ1</strain>
    </source>
</reference>
<dbReference type="SFLD" id="SFLDG00358">
    <property type="entry name" value="Main_(cytGST)"/>
    <property type="match status" value="1"/>
</dbReference>
<gene>
    <name evidence="3" type="ordered locus">Spea_2730</name>
</gene>
<evidence type="ECO:0000313" key="4">
    <source>
        <dbReference type="Proteomes" id="UP000002608"/>
    </source>
</evidence>
<dbReference type="AlphaFoldDB" id="A8H663"/>
<dbReference type="SUPFAM" id="SSF47616">
    <property type="entry name" value="GST C-terminal domain-like"/>
    <property type="match status" value="1"/>
</dbReference>
<dbReference type="Gene3D" id="1.20.1050.10">
    <property type="match status" value="1"/>
</dbReference>
<dbReference type="SUPFAM" id="SSF52833">
    <property type="entry name" value="Thioredoxin-like"/>
    <property type="match status" value="1"/>
</dbReference>
<dbReference type="Pfam" id="PF13417">
    <property type="entry name" value="GST_N_3"/>
    <property type="match status" value="1"/>
</dbReference>
<dbReference type="InterPro" id="IPR004045">
    <property type="entry name" value="Glutathione_S-Trfase_N"/>
</dbReference>
<dbReference type="PROSITE" id="PS50405">
    <property type="entry name" value="GST_CTER"/>
    <property type="match status" value="1"/>
</dbReference>
<dbReference type="Proteomes" id="UP000002608">
    <property type="component" value="Chromosome"/>
</dbReference>
<feature type="domain" description="GST N-terminal" evidence="1">
    <location>
        <begin position="6"/>
        <end position="85"/>
    </location>
</feature>
<evidence type="ECO:0000259" key="2">
    <source>
        <dbReference type="PROSITE" id="PS50405"/>
    </source>
</evidence>
<evidence type="ECO:0000259" key="1">
    <source>
        <dbReference type="PROSITE" id="PS50404"/>
    </source>
</evidence>
<dbReference type="InterPro" id="IPR040079">
    <property type="entry name" value="Glutathione_S-Trfase"/>
</dbReference>
<keyword evidence="4" id="KW-1185">Reference proteome</keyword>
<sequence>MSAESINPVLYSLRNCPYAMRARMAIYQSGQAVQLRELCLDSKPVEFLTASPKGTVPVLVLPNGEVFEQSLEIMRWAFGTHDPDNYLISDNSNKQQQMLRLIKLFDEEFISSLEIYRSAKRYHDESLQECREACEQYLQLLEQRLLQHRYLFSDNPSLADLAIIPFIRQLARVERQWYLNSPYPKVRNWLNGYLQSLMFSKVMAKFPLWSANDVPVIFKAE</sequence>
<dbReference type="InterPro" id="IPR036249">
    <property type="entry name" value="Thioredoxin-like_sf"/>
</dbReference>
<dbReference type="HOGENOM" id="CLU_090620_0_0_6"/>
<dbReference type="KEGG" id="spl:Spea_2730"/>
<feature type="domain" description="GST C-terminal" evidence="2">
    <location>
        <begin position="91"/>
        <end position="216"/>
    </location>
</feature>
<dbReference type="eggNOG" id="COG0625">
    <property type="taxonomic scope" value="Bacteria"/>
</dbReference>
<dbReference type="Pfam" id="PF13410">
    <property type="entry name" value="GST_C_2"/>
    <property type="match status" value="1"/>
</dbReference>
<dbReference type="RefSeq" id="WP_012155956.1">
    <property type="nucleotide sequence ID" value="NC_009901.1"/>
</dbReference>
<dbReference type="SFLD" id="SFLDS00019">
    <property type="entry name" value="Glutathione_Transferase_(cytos"/>
    <property type="match status" value="1"/>
</dbReference>